<keyword evidence="3" id="KW-1185">Reference proteome</keyword>
<dbReference type="Proteomes" id="UP000054270">
    <property type="component" value="Unassembled WGS sequence"/>
</dbReference>
<dbReference type="STRING" id="945553.A0A0D2NMT7"/>
<dbReference type="OrthoDB" id="2020070at2759"/>
<dbReference type="InterPro" id="IPR055100">
    <property type="entry name" value="GNAT_LYC1-like"/>
</dbReference>
<accession>A0A0D2NMT7</accession>
<dbReference type="AlphaFoldDB" id="A0A0D2NMT7"/>
<proteinExistence type="predicted"/>
<feature type="non-terminal residue" evidence="2">
    <location>
        <position position="1"/>
    </location>
</feature>
<evidence type="ECO:0000313" key="2">
    <source>
        <dbReference type="EMBL" id="KJA18051.1"/>
    </source>
</evidence>
<reference evidence="3" key="1">
    <citation type="submission" date="2014-04" db="EMBL/GenBank/DDBJ databases">
        <title>Evolutionary Origins and Diversification of the Mycorrhizal Mutualists.</title>
        <authorList>
            <consortium name="DOE Joint Genome Institute"/>
            <consortium name="Mycorrhizal Genomics Consortium"/>
            <person name="Kohler A."/>
            <person name="Kuo A."/>
            <person name="Nagy L.G."/>
            <person name="Floudas D."/>
            <person name="Copeland A."/>
            <person name="Barry K.W."/>
            <person name="Cichocki N."/>
            <person name="Veneault-Fourrey C."/>
            <person name="LaButti K."/>
            <person name="Lindquist E.A."/>
            <person name="Lipzen A."/>
            <person name="Lundell T."/>
            <person name="Morin E."/>
            <person name="Murat C."/>
            <person name="Riley R."/>
            <person name="Ohm R."/>
            <person name="Sun H."/>
            <person name="Tunlid A."/>
            <person name="Henrissat B."/>
            <person name="Grigoriev I.V."/>
            <person name="Hibbett D.S."/>
            <person name="Martin F."/>
        </authorList>
    </citation>
    <scope>NUCLEOTIDE SEQUENCE [LARGE SCALE GENOMIC DNA]</scope>
    <source>
        <strain evidence="3">FD-334 SS-4</strain>
    </source>
</reference>
<evidence type="ECO:0000259" key="1">
    <source>
        <dbReference type="Pfam" id="PF22998"/>
    </source>
</evidence>
<evidence type="ECO:0000313" key="3">
    <source>
        <dbReference type="Proteomes" id="UP000054270"/>
    </source>
</evidence>
<name>A0A0D2NMT7_HYPSF</name>
<protein>
    <recommendedName>
        <fullName evidence="1">LYC1 C-terminal domain-containing protein</fullName>
    </recommendedName>
</protein>
<organism evidence="2 3">
    <name type="scientific">Hypholoma sublateritium (strain FD-334 SS-4)</name>
    <dbReference type="NCBI Taxonomy" id="945553"/>
    <lineage>
        <taxon>Eukaryota</taxon>
        <taxon>Fungi</taxon>
        <taxon>Dikarya</taxon>
        <taxon>Basidiomycota</taxon>
        <taxon>Agaricomycotina</taxon>
        <taxon>Agaricomycetes</taxon>
        <taxon>Agaricomycetidae</taxon>
        <taxon>Agaricales</taxon>
        <taxon>Agaricineae</taxon>
        <taxon>Strophariaceae</taxon>
        <taxon>Hypholoma</taxon>
    </lineage>
</organism>
<dbReference type="OMA" id="WIANERF"/>
<gene>
    <name evidence="2" type="ORF">HYPSUDRAFT_145507</name>
</gene>
<sequence length="375" mass="43224">KVIESRTRSFASWGRGTTLQQYLERDARSDNHEVSKDHRLITLVLARRDFPDSLDFLCSCETFRRDGLVARVATSAGADNIVEEVNGYAIASVFTPEWNRGKGYAKHMMSLVHWVIGRRGFLEIDRFPAEWGSPPQRPRFVEDGEFSVLYSDVGPRFYQMTGPTMENTGGWQVTESTSTMWNVRSAHALLLSHNEGSQDWRWLDKDAVKQAWKADVQVMKRELSIGPASHPISFTALPTRGVAEFQYHRLEQFWSKMEPMPIYWGISSGTSEYAVPNVSTFATWTLDFRPPVMNRLIITRFRTPLDTFESLLFQITDFAKRHSVDEVEVWNLPSHFRDIAQRSEGRTFTREDHLSSFKWYGSGNSNNVSWAYNEK</sequence>
<dbReference type="InterPro" id="IPR053013">
    <property type="entry name" value="LAT"/>
</dbReference>
<dbReference type="Pfam" id="PF22998">
    <property type="entry name" value="GNAT_LYC1-like"/>
    <property type="match status" value="1"/>
</dbReference>
<dbReference type="EMBL" id="KN817594">
    <property type="protein sequence ID" value="KJA18051.1"/>
    <property type="molecule type" value="Genomic_DNA"/>
</dbReference>
<feature type="domain" description="LYC1 C-terminal" evidence="1">
    <location>
        <begin position="194"/>
        <end position="375"/>
    </location>
</feature>
<dbReference type="PANTHER" id="PTHR34815">
    <property type="entry name" value="LYSINE ACETYLTRANSFERASE"/>
    <property type="match status" value="1"/>
</dbReference>
<dbReference type="PANTHER" id="PTHR34815:SF2">
    <property type="entry name" value="N-ACETYLTRANSFERASE DOMAIN-CONTAINING PROTEIN"/>
    <property type="match status" value="1"/>
</dbReference>